<dbReference type="RefSeq" id="XP_026659371.2">
    <property type="nucleotide sequence ID" value="XM_026803570.2"/>
</dbReference>
<dbReference type="Proteomes" id="UP000228380">
    <property type="component" value="Chromosome 1"/>
</dbReference>
<dbReference type="PANTHER" id="PTHR31672">
    <property type="entry name" value="BNACNNG10540D PROTEIN"/>
    <property type="match status" value="1"/>
</dbReference>
<dbReference type="AlphaFoldDB" id="A0A8B8J2Y0"/>
<dbReference type="InterPro" id="IPR001810">
    <property type="entry name" value="F-box_dom"/>
</dbReference>
<dbReference type="OrthoDB" id="1885938at2759"/>
<dbReference type="SMART" id="SM00256">
    <property type="entry name" value="FBOX"/>
    <property type="match status" value="1"/>
</dbReference>
<evidence type="ECO:0000259" key="1">
    <source>
        <dbReference type="SMART" id="SM00256"/>
    </source>
</evidence>
<accession>A0A8B8J2Y0</accession>
<proteinExistence type="predicted"/>
<dbReference type="InterPro" id="IPR036047">
    <property type="entry name" value="F-box-like_dom_sf"/>
</dbReference>
<protein>
    <submittedName>
        <fullName evidence="3">F-box/kelch-repeat protein At5g43190-like</fullName>
    </submittedName>
</protein>
<reference evidence="3" key="2">
    <citation type="submission" date="2025-08" db="UniProtKB">
        <authorList>
            <consortium name="RefSeq"/>
        </authorList>
    </citation>
    <scope>IDENTIFICATION</scope>
    <source>
        <tissue evidence="3">Young leaves</tissue>
    </source>
</reference>
<dbReference type="Pfam" id="PF00646">
    <property type="entry name" value="F-box"/>
    <property type="match status" value="1"/>
</dbReference>
<dbReference type="Gene3D" id="2.120.10.80">
    <property type="entry name" value="Kelch-type beta propeller"/>
    <property type="match status" value="1"/>
</dbReference>
<keyword evidence="2" id="KW-1185">Reference proteome</keyword>
<name>A0A8B8J2Y0_PHODC</name>
<evidence type="ECO:0000313" key="2">
    <source>
        <dbReference type="Proteomes" id="UP000228380"/>
    </source>
</evidence>
<dbReference type="Gene3D" id="1.20.1280.50">
    <property type="match status" value="1"/>
</dbReference>
<feature type="domain" description="F-box" evidence="1">
    <location>
        <begin position="22"/>
        <end position="62"/>
    </location>
</feature>
<dbReference type="InterPro" id="IPR050796">
    <property type="entry name" value="SCF_F-box_component"/>
</dbReference>
<dbReference type="SUPFAM" id="SSF117281">
    <property type="entry name" value="Kelch motif"/>
    <property type="match status" value="1"/>
</dbReference>
<dbReference type="GeneID" id="103704392"/>
<sequence>MEMEQSSGSDHHPAPFFPWDLLPFALQESILSLLPVSTLALCQSVSRSWRSTIRSPTFLSSLRRRRRHADDLYLILFTDNFSRAAAYRPSGDRWLTLALPPSLFSPLASAGGLVVAEDDCGRLAVYDLFSGASLALLPNMASVLQPYALALIDEFPWPHYTIVAVSTGDRVYSQVFDSRSGRWELKGQFPGRFAVLGNAVLLDGLLLVLSQGPDHLLTFDPIGGDWNLIDVAMPPVVCSHIFDLEHCLFLVGGLEEVGCMARVGIWELDWPKKEWRLICFMPDGFFRKFGGRRLDHFETVARRGIVCFYNTLDAAVLMFDLPARRWWWPPPCDVITRSRMFWFGHAIEPRIDLLKGSSGR</sequence>
<evidence type="ECO:0000313" key="3">
    <source>
        <dbReference type="RefSeq" id="XP_026659371.2"/>
    </source>
</evidence>
<dbReference type="InterPro" id="IPR015915">
    <property type="entry name" value="Kelch-typ_b-propeller"/>
</dbReference>
<gene>
    <name evidence="3" type="primary">LOC103704392</name>
</gene>
<dbReference type="SUPFAM" id="SSF81383">
    <property type="entry name" value="F-box domain"/>
    <property type="match status" value="1"/>
</dbReference>
<organism evidence="2 3">
    <name type="scientific">Phoenix dactylifera</name>
    <name type="common">Date palm</name>
    <dbReference type="NCBI Taxonomy" id="42345"/>
    <lineage>
        <taxon>Eukaryota</taxon>
        <taxon>Viridiplantae</taxon>
        <taxon>Streptophyta</taxon>
        <taxon>Embryophyta</taxon>
        <taxon>Tracheophyta</taxon>
        <taxon>Spermatophyta</taxon>
        <taxon>Magnoliopsida</taxon>
        <taxon>Liliopsida</taxon>
        <taxon>Arecaceae</taxon>
        <taxon>Coryphoideae</taxon>
        <taxon>Phoeniceae</taxon>
        <taxon>Phoenix</taxon>
    </lineage>
</organism>
<dbReference type="KEGG" id="pda:103704392"/>
<reference evidence="2" key="1">
    <citation type="journal article" date="2019" name="Nat. Commun.">
        <title>Genome-wide association mapping of date palm fruit traits.</title>
        <authorList>
            <person name="Hazzouri K.M."/>
            <person name="Gros-Balthazard M."/>
            <person name="Flowers J.M."/>
            <person name="Copetti D."/>
            <person name="Lemansour A."/>
            <person name="Lebrun M."/>
            <person name="Masmoudi K."/>
            <person name="Ferrand S."/>
            <person name="Dhar M.I."/>
            <person name="Fresquez Z.A."/>
            <person name="Rosas U."/>
            <person name="Zhang J."/>
            <person name="Talag J."/>
            <person name="Lee S."/>
            <person name="Kudrna D."/>
            <person name="Powell R.F."/>
            <person name="Leitch I.J."/>
            <person name="Krueger R.R."/>
            <person name="Wing R.A."/>
            <person name="Amiri K.M.A."/>
            <person name="Purugganan M.D."/>
        </authorList>
    </citation>
    <scope>NUCLEOTIDE SEQUENCE [LARGE SCALE GENOMIC DNA]</scope>
    <source>
        <strain evidence="2">cv. Khalas</strain>
    </source>
</reference>